<name>R0AJ60_9FIRM</name>
<reference evidence="1 2" key="1">
    <citation type="submission" date="2013-01" db="EMBL/GenBank/DDBJ databases">
        <title>The Genome Sequence of Clostridium bolteae 90B8.</title>
        <authorList>
            <consortium name="The Broad Institute Genome Sequencing Platform"/>
            <person name="Earl A."/>
            <person name="Ward D."/>
            <person name="Feldgarden M."/>
            <person name="Gevers D."/>
            <person name="Courvalin P."/>
            <person name="Lambert T."/>
            <person name="Walker B."/>
            <person name="Young S.K."/>
            <person name="Zeng Q."/>
            <person name="Gargeya S."/>
            <person name="Fitzgerald M."/>
            <person name="Haas B."/>
            <person name="Abouelleil A."/>
            <person name="Alvarado L."/>
            <person name="Arachchi H.M."/>
            <person name="Berlin A.M."/>
            <person name="Chapman S.B."/>
            <person name="Dewar J."/>
            <person name="Goldberg J."/>
            <person name="Griggs A."/>
            <person name="Gujja S."/>
            <person name="Hansen M."/>
            <person name="Howarth C."/>
            <person name="Imamovic A."/>
            <person name="Larimer J."/>
            <person name="McCowan C."/>
            <person name="Murphy C."/>
            <person name="Neiman D."/>
            <person name="Pearson M."/>
            <person name="Priest M."/>
            <person name="Roberts A."/>
            <person name="Saif S."/>
            <person name="Shea T."/>
            <person name="Sisk P."/>
            <person name="Sykes S."/>
            <person name="Wortman J."/>
            <person name="Nusbaum C."/>
            <person name="Birren B."/>
        </authorList>
    </citation>
    <scope>NUCLEOTIDE SEQUENCE [LARGE SCALE GENOMIC DNA]</scope>
    <source>
        <strain evidence="1 2">90B8</strain>
    </source>
</reference>
<accession>R0AJ60</accession>
<gene>
    <name evidence="1" type="ORF">HMPREF1097_05027</name>
</gene>
<evidence type="ECO:0000313" key="1">
    <source>
        <dbReference type="EMBL" id="ENZ32814.1"/>
    </source>
</evidence>
<dbReference type="RefSeq" id="WP_002570502.1">
    <property type="nucleotide sequence ID" value="NZ_KB851139.1"/>
</dbReference>
<evidence type="ECO:0000313" key="2">
    <source>
        <dbReference type="Proteomes" id="UP000013041"/>
    </source>
</evidence>
<protein>
    <submittedName>
        <fullName evidence="1">Uncharacterized protein</fullName>
    </submittedName>
</protein>
<proteinExistence type="predicted"/>
<dbReference type="PATRIC" id="fig|997897.5.peg.5292"/>
<comment type="caution">
    <text evidence="1">The sequence shown here is derived from an EMBL/GenBank/DDBJ whole genome shotgun (WGS) entry which is preliminary data.</text>
</comment>
<dbReference type="EMBL" id="AGYG01000031">
    <property type="protein sequence ID" value="ENZ32814.1"/>
    <property type="molecule type" value="Genomic_DNA"/>
</dbReference>
<dbReference type="AlphaFoldDB" id="R0AJ60"/>
<dbReference type="Proteomes" id="UP000013041">
    <property type="component" value="Unassembled WGS sequence"/>
</dbReference>
<dbReference type="HOGENOM" id="CLU_163285_0_0_9"/>
<organism evidence="1 2">
    <name type="scientific">Enterocloster bolteae 90B8</name>
    <dbReference type="NCBI Taxonomy" id="997897"/>
    <lineage>
        <taxon>Bacteria</taxon>
        <taxon>Bacillati</taxon>
        <taxon>Bacillota</taxon>
        <taxon>Clostridia</taxon>
        <taxon>Lachnospirales</taxon>
        <taxon>Lachnospiraceae</taxon>
        <taxon>Enterocloster</taxon>
    </lineage>
</organism>
<sequence length="94" mass="10905">MAVRLDEQELSNLDKQTLIKMYLGLQDSVEKLSQSIDILTEEVIHLRQHRFGRSSEKGLTEAEGHFQLGFMFNETEMTVDLNPDILEPTFEEIH</sequence>